<dbReference type="Proteomes" id="UP000001508">
    <property type="component" value="Chromosome"/>
</dbReference>
<comment type="cofactor">
    <cofactor evidence="1 9">
        <name>Ni(2+)</name>
        <dbReference type="ChEBI" id="CHEBI:49786"/>
    </cofactor>
</comment>
<dbReference type="STRING" id="589865.DaAHT2_0675"/>
<gene>
    <name evidence="10" type="ordered locus">DaAHT2_0675</name>
</gene>
<dbReference type="InterPro" id="IPR001501">
    <property type="entry name" value="Ni-dep_hyd_lsu"/>
</dbReference>
<dbReference type="InterPro" id="IPR029014">
    <property type="entry name" value="NiFe-Hase_large"/>
</dbReference>
<evidence type="ECO:0000256" key="9">
    <source>
        <dbReference type="PIRSR" id="PIRSR601501-1"/>
    </source>
</evidence>
<dbReference type="eggNOG" id="COG0374">
    <property type="taxonomic scope" value="Bacteria"/>
</dbReference>
<keyword evidence="7" id="KW-0574">Periplasm</keyword>
<protein>
    <submittedName>
        <fullName evidence="10">Cytochrome-c3 hydrogenase</fullName>
        <ecNumber evidence="10">1.12.2.1</ecNumber>
    </submittedName>
</protein>
<dbReference type="InParanoid" id="D6Z1C4"/>
<feature type="binding site" evidence="9">
    <location>
        <position position="468"/>
    </location>
    <ligand>
        <name>Mg(2+)</name>
        <dbReference type="ChEBI" id="CHEBI:18420"/>
    </ligand>
</feature>
<keyword evidence="5 9" id="KW-0533">Nickel</keyword>
<keyword evidence="9" id="KW-0460">Magnesium</keyword>
<proteinExistence type="inferred from homology"/>
<comment type="subunit">
    <text evidence="4">Heterodimer of a large and a small subunit.</text>
</comment>
<evidence type="ECO:0000256" key="4">
    <source>
        <dbReference type="ARBA" id="ARBA00011771"/>
    </source>
</evidence>
<comment type="similarity">
    <text evidence="3">Belongs to the [NiFe]/[NiFeSe] hydrogenase large subunit family.</text>
</comment>
<keyword evidence="8 10" id="KW-0560">Oxidoreductase</keyword>
<feature type="binding site" evidence="9">
    <location>
        <position position="516"/>
    </location>
    <ligand>
        <name>Ni(2+)</name>
        <dbReference type="ChEBI" id="CHEBI:49786"/>
    </ligand>
</feature>
<dbReference type="EC" id="1.12.2.1" evidence="10"/>
<evidence type="ECO:0000256" key="6">
    <source>
        <dbReference type="ARBA" id="ARBA00022723"/>
    </source>
</evidence>
<dbReference type="PANTHER" id="PTHR42958:SF2">
    <property type="entry name" value="UPTAKE HYDROGENASE LARGE SUBUNIT"/>
    <property type="match status" value="1"/>
</dbReference>
<dbReference type="Pfam" id="PF00374">
    <property type="entry name" value="NiFeSe_Hases"/>
    <property type="match status" value="1"/>
</dbReference>
<evidence type="ECO:0000256" key="2">
    <source>
        <dbReference type="ARBA" id="ARBA00004418"/>
    </source>
</evidence>
<dbReference type="EMBL" id="CP001940">
    <property type="protein sequence ID" value="ADH85379.1"/>
    <property type="molecule type" value="Genomic_DNA"/>
</dbReference>
<comment type="cofactor">
    <cofactor evidence="9">
        <name>Fe cation</name>
        <dbReference type="ChEBI" id="CHEBI:24875"/>
    </cofactor>
</comment>
<dbReference type="GO" id="GO:0008901">
    <property type="term" value="F:ferredoxin hydrogenase activity"/>
    <property type="evidence" value="ECO:0007669"/>
    <property type="project" value="InterPro"/>
</dbReference>
<feature type="binding site" evidence="9">
    <location>
        <position position="69"/>
    </location>
    <ligand>
        <name>Ni(2+)</name>
        <dbReference type="ChEBI" id="CHEBI:49786"/>
    </ligand>
</feature>
<dbReference type="KEGG" id="dak:DaAHT2_0675"/>
<name>D6Z1C4_DESAT</name>
<dbReference type="PROSITE" id="PS00507">
    <property type="entry name" value="NI_HGENASE_L_1"/>
    <property type="match status" value="1"/>
</dbReference>
<dbReference type="Gene3D" id="1.10.645.10">
    <property type="entry name" value="Cytochrome-c3 Hydrogenase, chain B"/>
    <property type="match status" value="1"/>
</dbReference>
<keyword evidence="11" id="KW-1185">Reference proteome</keyword>
<evidence type="ECO:0000313" key="10">
    <source>
        <dbReference type="EMBL" id="ADH85379.1"/>
    </source>
</evidence>
<feature type="binding site" evidence="9">
    <location>
        <position position="69"/>
    </location>
    <ligand>
        <name>Fe cation</name>
        <dbReference type="ChEBI" id="CHEBI:24875"/>
    </ligand>
</feature>
<feature type="binding site" evidence="9">
    <location>
        <position position="47"/>
    </location>
    <ligand>
        <name>Mg(2+)</name>
        <dbReference type="ChEBI" id="CHEBI:18420"/>
    </ligand>
</feature>
<dbReference type="AlphaFoldDB" id="D6Z1C4"/>
<organism evidence="10 11">
    <name type="scientific">Desulfurivibrio alkaliphilus (strain DSM 19089 / UNIQEM U267 / AHT2)</name>
    <dbReference type="NCBI Taxonomy" id="589865"/>
    <lineage>
        <taxon>Bacteria</taxon>
        <taxon>Pseudomonadati</taxon>
        <taxon>Thermodesulfobacteriota</taxon>
        <taxon>Desulfobulbia</taxon>
        <taxon>Desulfobulbales</taxon>
        <taxon>Desulfobulbaceae</taxon>
        <taxon>Desulfurivibrio</taxon>
    </lineage>
</organism>
<dbReference type="InterPro" id="IPR050867">
    <property type="entry name" value="NiFe/NiFeSe_hydrgnase_LSU"/>
</dbReference>
<comment type="subcellular location">
    <subcellularLocation>
        <location evidence="2">Periplasm</location>
    </subcellularLocation>
</comment>
<reference evidence="11" key="1">
    <citation type="submission" date="2010-02" db="EMBL/GenBank/DDBJ databases">
        <title>Complete sequence of Desulfurivibrio alkaliphilus AHT2.</title>
        <authorList>
            <consortium name="US DOE Joint Genome Institute"/>
            <person name="Pitluck S."/>
            <person name="Chertkov O."/>
            <person name="Detter J.C."/>
            <person name="Han C."/>
            <person name="Tapia R."/>
            <person name="Larimer F."/>
            <person name="Land M."/>
            <person name="Hauser L."/>
            <person name="Kyrpides N."/>
            <person name="Mikhailova N."/>
            <person name="Sorokin D.Y."/>
            <person name="Muyzer G."/>
            <person name="Woyke T."/>
        </authorList>
    </citation>
    <scope>NUCLEOTIDE SEQUENCE [LARGE SCALE GENOMIC DNA]</scope>
    <source>
        <strain evidence="11">DSM 19089 / UNIQEM U267 / AHT2</strain>
    </source>
</reference>
<dbReference type="FunFam" id="1.10.645.10:FF:000002">
    <property type="entry name" value="Hydrogenase 2 large subunit"/>
    <property type="match status" value="1"/>
</dbReference>
<feature type="binding site" evidence="9">
    <location>
        <position position="519"/>
    </location>
    <ligand>
        <name>Fe cation</name>
        <dbReference type="ChEBI" id="CHEBI:24875"/>
    </ligand>
</feature>
<dbReference type="PANTHER" id="PTHR42958">
    <property type="entry name" value="HYDROGENASE-2 LARGE CHAIN"/>
    <property type="match status" value="1"/>
</dbReference>
<dbReference type="GO" id="GO:0042597">
    <property type="term" value="C:periplasmic space"/>
    <property type="evidence" value="ECO:0007669"/>
    <property type="project" value="UniProtKB-SubCell"/>
</dbReference>
<evidence type="ECO:0000256" key="3">
    <source>
        <dbReference type="ARBA" id="ARBA00009292"/>
    </source>
</evidence>
<evidence type="ECO:0000256" key="8">
    <source>
        <dbReference type="ARBA" id="ARBA00023002"/>
    </source>
</evidence>
<accession>D6Z1C4</accession>
<dbReference type="HOGENOM" id="CLU_030087_0_0_7"/>
<dbReference type="OrthoDB" id="9761717at2"/>
<dbReference type="InterPro" id="IPR018194">
    <property type="entry name" value="Ni-dep_hyd_lsu_Ni_BS"/>
</dbReference>
<dbReference type="GO" id="GO:0047806">
    <property type="term" value="F:cytochrome-c3 hydrogenase activity"/>
    <property type="evidence" value="ECO:0007669"/>
    <property type="project" value="UniProtKB-EC"/>
</dbReference>
<evidence type="ECO:0000313" key="11">
    <source>
        <dbReference type="Proteomes" id="UP000001508"/>
    </source>
</evidence>
<dbReference type="GO" id="GO:0016151">
    <property type="term" value="F:nickel cation binding"/>
    <property type="evidence" value="ECO:0007669"/>
    <property type="project" value="InterPro"/>
</dbReference>
<keyword evidence="9" id="KW-0408">Iron</keyword>
<feature type="binding site" evidence="9">
    <location>
        <position position="522"/>
    </location>
    <ligand>
        <name>Mg(2+)</name>
        <dbReference type="ChEBI" id="CHEBI:18420"/>
    </ligand>
</feature>
<evidence type="ECO:0000256" key="1">
    <source>
        <dbReference type="ARBA" id="ARBA00001967"/>
    </source>
</evidence>
<dbReference type="RefSeq" id="WP_013162909.1">
    <property type="nucleotide sequence ID" value="NC_014216.1"/>
</dbReference>
<evidence type="ECO:0000256" key="5">
    <source>
        <dbReference type="ARBA" id="ARBA00022596"/>
    </source>
</evidence>
<evidence type="ECO:0000256" key="7">
    <source>
        <dbReference type="ARBA" id="ARBA00022764"/>
    </source>
</evidence>
<feature type="binding site" evidence="9">
    <location>
        <position position="66"/>
    </location>
    <ligand>
        <name>Ni(2+)</name>
        <dbReference type="ChEBI" id="CHEBI:49786"/>
    </ligand>
</feature>
<dbReference type="SUPFAM" id="SSF56762">
    <property type="entry name" value="HydB/Nqo4-like"/>
    <property type="match status" value="1"/>
</dbReference>
<sequence>MNESGTSKRITIDPLSRVEGHLKIETRVEDGVITQARAAGLLFRGLEKALIGYDARVAQQVTQRVCGVCPYAHAEAAALALEDAMGIRPNANGQLLRNLITGAYLVHDSLLHFYQLSALDFIDIEAVLAYKGGDPVLAAVRQWVEEEVRSSRIFPGAPFLPRYRHDDQLPGDTDSLLLVRNYFANFTLLADLQKMVAIFGGKAPHPVAIEAGGVTTRPTLGMLAQYRTLLRRAEAFVLGPYREDIFSVCRAFPHYFQEGRGYGNFLSFPFLPEADGDNHLFAGGALLNGEHQPLELDAINEDHTYAFYRQQSGTALPPLATSRLTPLDWQEFQREEQRKGGKYSWSRAPRYRGEVMEVGAAARIVNSYHQGGNQALKELVDHTNRELGITVADYNSVMGRHLSRYLSAALIIGRLKEQLEMVKDGVLGFEEREVPRNARGVGITEASRGALGHWLETDKDGLIKNYELVVPSTWNFGPKDAAGKPGAVEKMLLGTRISNPEQPLEAARIARSADPCIACSVH</sequence>
<keyword evidence="6 9" id="KW-0479">Metal-binding</keyword>